<proteinExistence type="predicted"/>
<accession>A0A1I0D5T6</accession>
<dbReference type="InterPro" id="IPR027627">
    <property type="entry name" value="Glycosyltransferase_put"/>
</dbReference>
<keyword evidence="2" id="KW-0808">Transferase</keyword>
<reference evidence="3" key="1">
    <citation type="submission" date="2016-10" db="EMBL/GenBank/DDBJ databases">
        <authorList>
            <person name="Varghese N."/>
            <person name="Submissions S."/>
        </authorList>
    </citation>
    <scope>NUCLEOTIDE SEQUENCE [LARGE SCALE GENOMIC DNA]</scope>
    <source>
        <strain evidence="3">CGMCC 1.6489</strain>
    </source>
</reference>
<dbReference type="RefSeq" id="WP_091850507.1">
    <property type="nucleotide sequence ID" value="NZ_FOHZ01000006.1"/>
</dbReference>
<dbReference type="Gene3D" id="3.40.50.2000">
    <property type="entry name" value="Glycogen Phosphorylase B"/>
    <property type="match status" value="1"/>
</dbReference>
<dbReference type="AlphaFoldDB" id="A0A1I0D5T6"/>
<dbReference type="CDD" id="cd03801">
    <property type="entry name" value="GT4_PimA-like"/>
    <property type="match status" value="1"/>
</dbReference>
<dbReference type="Pfam" id="PF00534">
    <property type="entry name" value="Glycos_transf_1"/>
    <property type="match status" value="1"/>
</dbReference>
<organism evidence="2 3">
    <name type="scientific">Marinobacter segnicrescens</name>
    <dbReference type="NCBI Taxonomy" id="430453"/>
    <lineage>
        <taxon>Bacteria</taxon>
        <taxon>Pseudomonadati</taxon>
        <taxon>Pseudomonadota</taxon>
        <taxon>Gammaproteobacteria</taxon>
        <taxon>Pseudomonadales</taxon>
        <taxon>Marinobacteraceae</taxon>
        <taxon>Marinobacter</taxon>
    </lineage>
</organism>
<evidence type="ECO:0000313" key="2">
    <source>
        <dbReference type="EMBL" id="SET27540.1"/>
    </source>
</evidence>
<protein>
    <submittedName>
        <fullName evidence="2">Putative glycosyltransferase, TIGR04348 family</fullName>
    </submittedName>
</protein>
<dbReference type="GO" id="GO:0016757">
    <property type="term" value="F:glycosyltransferase activity"/>
    <property type="evidence" value="ECO:0007669"/>
    <property type="project" value="InterPro"/>
</dbReference>
<dbReference type="NCBIfam" id="TIGR04348">
    <property type="entry name" value="selenoneine biosynthesis selenosugar synthase SenB"/>
    <property type="match status" value="1"/>
</dbReference>
<dbReference type="PANTHER" id="PTHR46660">
    <property type="match status" value="1"/>
</dbReference>
<evidence type="ECO:0000259" key="1">
    <source>
        <dbReference type="Pfam" id="PF00534"/>
    </source>
</evidence>
<name>A0A1I0D5T6_9GAMM</name>
<dbReference type="STRING" id="430453.SAMN04487962_106165"/>
<dbReference type="PANTHER" id="PTHR46660:SF2">
    <property type="entry name" value="GLYCOSYLTRANSFERASE 1 DOMAIN-CONTAINING PROTEIN 1"/>
    <property type="match status" value="1"/>
</dbReference>
<dbReference type="Proteomes" id="UP000198762">
    <property type="component" value="Unassembled WGS sequence"/>
</dbReference>
<dbReference type="EMBL" id="FOHZ01000006">
    <property type="protein sequence ID" value="SET27540.1"/>
    <property type="molecule type" value="Genomic_DNA"/>
</dbReference>
<keyword evidence="3" id="KW-1185">Reference proteome</keyword>
<gene>
    <name evidence="2" type="ORF">SAMN04487962_106165</name>
</gene>
<dbReference type="InterPro" id="IPR052622">
    <property type="entry name" value="Glycosyltransferase_G1"/>
</dbReference>
<sequence length="329" mass="36300">MKLLLLTPAPRGSLSGNRATAERWTRLLEGLGHRVTVGTNYDAQQACDADVLIALHAWRSRDAVTRWRREQGQKPMIIALTGTDLYRFQYSHPEQTLATMAAADGLIVLHHLAWQVVPEELRSRITVVLQSAATPPERASRLPADNDRFDLCVIGHLREEKDPLRAALAARLLPPESRIHILQAGKAHDNGWAEAARDEMTNNPRYQWLGEIPREQASLLMSQCRAMVISSTMEGGANVVSEACRAGLPVLASDIPGNLGLLGENYPGVYPVGDEQALAGLMLRAEQEPEWLDNLRHLVDRLALEFTPEREQASLDEALTKAVALSPAD</sequence>
<dbReference type="InterPro" id="IPR001296">
    <property type="entry name" value="Glyco_trans_1"/>
</dbReference>
<dbReference type="SUPFAM" id="SSF53756">
    <property type="entry name" value="UDP-Glycosyltransferase/glycogen phosphorylase"/>
    <property type="match status" value="1"/>
</dbReference>
<evidence type="ECO:0000313" key="3">
    <source>
        <dbReference type="Proteomes" id="UP000198762"/>
    </source>
</evidence>
<feature type="domain" description="Glycosyl transferase family 1" evidence="1">
    <location>
        <begin position="142"/>
        <end position="292"/>
    </location>
</feature>
<dbReference type="OrthoDB" id="8563324at2"/>